<dbReference type="EMBL" id="GBRH01227127">
    <property type="protein sequence ID" value="JAD70768.1"/>
    <property type="molecule type" value="Transcribed_RNA"/>
</dbReference>
<dbReference type="PANTHER" id="PTHR47851:SF5">
    <property type="entry name" value="MYB_SANT-LIKE DOMAIN-CONTAINING PROTEIN"/>
    <property type="match status" value="1"/>
</dbReference>
<protein>
    <recommendedName>
        <fullName evidence="1">Myb/SANT-like domain-containing protein</fullName>
    </recommendedName>
</protein>
<reference evidence="2" key="1">
    <citation type="submission" date="2014-09" db="EMBL/GenBank/DDBJ databases">
        <authorList>
            <person name="Magalhaes I.L.F."/>
            <person name="Oliveira U."/>
            <person name="Santos F.R."/>
            <person name="Vidigal T.H.D.A."/>
            <person name="Brescovit A.D."/>
            <person name="Santos A.J."/>
        </authorList>
    </citation>
    <scope>NUCLEOTIDE SEQUENCE</scope>
    <source>
        <tissue evidence="2">Shoot tissue taken approximately 20 cm above the soil surface</tissue>
    </source>
</reference>
<reference evidence="2" key="2">
    <citation type="journal article" date="2015" name="Data Brief">
        <title>Shoot transcriptome of the giant reed, Arundo donax.</title>
        <authorList>
            <person name="Barrero R.A."/>
            <person name="Guerrero F.D."/>
            <person name="Moolhuijzen P."/>
            <person name="Goolsby J.A."/>
            <person name="Tidwell J."/>
            <person name="Bellgard S.E."/>
            <person name="Bellgard M.I."/>
        </authorList>
    </citation>
    <scope>NUCLEOTIDE SEQUENCE</scope>
    <source>
        <tissue evidence="2">Shoot tissue taken approximately 20 cm above the soil surface</tissue>
    </source>
</reference>
<evidence type="ECO:0000259" key="1">
    <source>
        <dbReference type="Pfam" id="PF12776"/>
    </source>
</evidence>
<proteinExistence type="predicted"/>
<name>A0A0A9C8I1_ARUDO</name>
<evidence type="ECO:0000313" key="2">
    <source>
        <dbReference type="EMBL" id="JAD70768.1"/>
    </source>
</evidence>
<organism evidence="2">
    <name type="scientific">Arundo donax</name>
    <name type="common">Giant reed</name>
    <name type="synonym">Donax arundinaceus</name>
    <dbReference type="NCBI Taxonomy" id="35708"/>
    <lineage>
        <taxon>Eukaryota</taxon>
        <taxon>Viridiplantae</taxon>
        <taxon>Streptophyta</taxon>
        <taxon>Embryophyta</taxon>
        <taxon>Tracheophyta</taxon>
        <taxon>Spermatophyta</taxon>
        <taxon>Magnoliopsida</taxon>
        <taxon>Liliopsida</taxon>
        <taxon>Poales</taxon>
        <taxon>Poaceae</taxon>
        <taxon>PACMAD clade</taxon>
        <taxon>Arundinoideae</taxon>
        <taxon>Arundineae</taxon>
        <taxon>Arundo</taxon>
    </lineage>
</organism>
<accession>A0A0A9C8I1</accession>
<dbReference type="Pfam" id="PF12776">
    <property type="entry name" value="Myb_DNA-bind_3"/>
    <property type="match status" value="1"/>
</dbReference>
<dbReference type="InterPro" id="IPR024752">
    <property type="entry name" value="Myb/SANT-like_dom"/>
</dbReference>
<feature type="domain" description="Myb/SANT-like" evidence="1">
    <location>
        <begin position="2"/>
        <end position="67"/>
    </location>
</feature>
<sequence>MNNRGYANIAQTYLMRARLHYSKLQLKNRWDNLKGFYGFCQRCLKDTGLGWDNAKGTVRASVNWWKANTAVRIEKSNSSYTLYELWSMWY</sequence>
<dbReference type="PANTHER" id="PTHR47851">
    <property type="entry name" value="OS06G0588700 PROTEIN-RELATED"/>
    <property type="match status" value="1"/>
</dbReference>
<dbReference type="AlphaFoldDB" id="A0A0A9C8I1"/>